<evidence type="ECO:0000256" key="12">
    <source>
        <dbReference type="SAM" id="Phobius"/>
    </source>
</evidence>
<comment type="subcellular location">
    <subcellularLocation>
        <location evidence="1">Cell membrane</location>
        <topology evidence="1">Multi-pass membrane protein</topology>
    </subcellularLocation>
</comment>
<evidence type="ECO:0000256" key="1">
    <source>
        <dbReference type="ARBA" id="ARBA00004651"/>
    </source>
</evidence>
<dbReference type="SUPFAM" id="SSF54631">
    <property type="entry name" value="CBS-domain pair"/>
    <property type="match status" value="1"/>
</dbReference>
<evidence type="ECO:0000256" key="6">
    <source>
        <dbReference type="ARBA" id="ARBA00022989"/>
    </source>
</evidence>
<dbReference type="RefSeq" id="WP_303734981.1">
    <property type="nucleotide sequence ID" value="NZ_CAKZHK010000002.1"/>
</dbReference>
<dbReference type="PANTHER" id="PTHR43099">
    <property type="entry name" value="UPF0053 PROTEIN YRKA"/>
    <property type="match status" value="1"/>
</dbReference>
<dbReference type="PROSITE" id="PS51371">
    <property type="entry name" value="CBS"/>
    <property type="match status" value="1"/>
</dbReference>
<reference evidence="15 16" key="1">
    <citation type="submission" date="2017-08" db="EMBL/GenBank/DDBJ databases">
        <title>Infants hospitalized years apart are colonized by the same room-sourced microbial strains.</title>
        <authorList>
            <person name="Brooks B."/>
            <person name="Olm M.R."/>
            <person name="Firek B.A."/>
            <person name="Baker R."/>
            <person name="Thomas B.C."/>
            <person name="Morowitz M.J."/>
            <person name="Banfield J.F."/>
        </authorList>
    </citation>
    <scope>NUCLEOTIDE SEQUENCE [LARGE SCALE GENOMIC DNA]</scope>
    <source>
        <strain evidence="15">S2_003_000_R1_3</strain>
    </source>
</reference>
<comment type="caution">
    <text evidence="15">The sequence shown here is derived from an EMBL/GenBank/DDBJ whole genome shotgun (WGS) entry which is preliminary data.</text>
</comment>
<feature type="transmembrane region" description="Helical" evidence="12">
    <location>
        <begin position="6"/>
        <end position="26"/>
    </location>
</feature>
<dbReference type="Pfam" id="PF01595">
    <property type="entry name" value="CNNM"/>
    <property type="match status" value="1"/>
</dbReference>
<feature type="region of interest" description="Disordered" evidence="11">
    <location>
        <begin position="446"/>
        <end position="465"/>
    </location>
</feature>
<dbReference type="Pfam" id="PF03471">
    <property type="entry name" value="CorC_HlyC"/>
    <property type="match status" value="1"/>
</dbReference>
<dbReference type="InterPro" id="IPR002550">
    <property type="entry name" value="CNNM"/>
</dbReference>
<dbReference type="SMART" id="SM01091">
    <property type="entry name" value="CorC_HlyC"/>
    <property type="match status" value="1"/>
</dbReference>
<dbReference type="InterPro" id="IPR051676">
    <property type="entry name" value="UPF0053_domain"/>
</dbReference>
<dbReference type="EMBL" id="QFRA01000015">
    <property type="protein sequence ID" value="PZR04577.1"/>
    <property type="molecule type" value="Genomic_DNA"/>
</dbReference>
<evidence type="ECO:0000256" key="5">
    <source>
        <dbReference type="ARBA" id="ARBA00022737"/>
    </source>
</evidence>
<keyword evidence="3" id="KW-1003">Cell membrane</keyword>
<proteinExistence type="inferred from homology"/>
<name>A0A2W5SSB8_9CORY</name>
<dbReference type="Gene3D" id="3.10.580.10">
    <property type="entry name" value="CBS-domain"/>
    <property type="match status" value="1"/>
</dbReference>
<accession>A0A2W5SSB8</accession>
<evidence type="ECO:0000256" key="4">
    <source>
        <dbReference type="ARBA" id="ARBA00022692"/>
    </source>
</evidence>
<keyword evidence="8 10" id="KW-0472">Membrane</keyword>
<evidence type="ECO:0000259" key="13">
    <source>
        <dbReference type="PROSITE" id="PS51371"/>
    </source>
</evidence>
<dbReference type="GO" id="GO:0005886">
    <property type="term" value="C:plasma membrane"/>
    <property type="evidence" value="ECO:0007669"/>
    <property type="project" value="UniProtKB-SubCell"/>
</dbReference>
<evidence type="ECO:0000313" key="15">
    <source>
        <dbReference type="EMBL" id="PZR04577.1"/>
    </source>
</evidence>
<evidence type="ECO:0000313" key="16">
    <source>
        <dbReference type="Proteomes" id="UP000249432"/>
    </source>
</evidence>
<keyword evidence="7 9" id="KW-0129">CBS domain</keyword>
<evidence type="ECO:0000256" key="8">
    <source>
        <dbReference type="ARBA" id="ARBA00023136"/>
    </source>
</evidence>
<evidence type="ECO:0000256" key="10">
    <source>
        <dbReference type="PROSITE-ProRule" id="PRU01193"/>
    </source>
</evidence>
<dbReference type="InterPro" id="IPR000644">
    <property type="entry name" value="CBS_dom"/>
</dbReference>
<keyword evidence="4 10" id="KW-0812">Transmembrane</keyword>
<feature type="transmembrane region" description="Helical" evidence="12">
    <location>
        <begin position="56"/>
        <end position="78"/>
    </location>
</feature>
<evidence type="ECO:0000256" key="3">
    <source>
        <dbReference type="ARBA" id="ARBA00022475"/>
    </source>
</evidence>
<dbReference type="Gene3D" id="3.30.465.10">
    <property type="match status" value="1"/>
</dbReference>
<dbReference type="InterPro" id="IPR046342">
    <property type="entry name" value="CBS_dom_sf"/>
</dbReference>
<evidence type="ECO:0000259" key="14">
    <source>
        <dbReference type="PROSITE" id="PS51846"/>
    </source>
</evidence>
<feature type="domain" description="CBS" evidence="13">
    <location>
        <begin position="221"/>
        <end position="280"/>
    </location>
</feature>
<dbReference type="CDD" id="cd04590">
    <property type="entry name" value="CBS_pair_CorC_HlyC_assoc"/>
    <property type="match status" value="1"/>
</dbReference>
<dbReference type="PANTHER" id="PTHR43099:SF6">
    <property type="entry name" value="UPF0053 PROTEIN RV1842C"/>
    <property type="match status" value="1"/>
</dbReference>
<gene>
    <name evidence="15" type="ORF">DI525_06700</name>
</gene>
<evidence type="ECO:0000256" key="7">
    <source>
        <dbReference type="ARBA" id="ARBA00023122"/>
    </source>
</evidence>
<evidence type="ECO:0000256" key="11">
    <source>
        <dbReference type="SAM" id="MobiDB-lite"/>
    </source>
</evidence>
<dbReference type="Pfam" id="PF00571">
    <property type="entry name" value="CBS"/>
    <property type="match status" value="1"/>
</dbReference>
<protein>
    <recommendedName>
        <fullName evidence="17">HlyC/CorC family transporter</fullName>
    </recommendedName>
</protein>
<keyword evidence="6 10" id="KW-1133">Transmembrane helix</keyword>
<dbReference type="AlphaFoldDB" id="A0A2W5SSB8"/>
<evidence type="ECO:0008006" key="17">
    <source>
        <dbReference type="Google" id="ProtNLM"/>
    </source>
</evidence>
<evidence type="ECO:0000256" key="9">
    <source>
        <dbReference type="PROSITE-ProRule" id="PRU00703"/>
    </source>
</evidence>
<dbReference type="SUPFAM" id="SSF56176">
    <property type="entry name" value="FAD-binding/transporter-associated domain-like"/>
    <property type="match status" value="1"/>
</dbReference>
<organism evidence="15 16">
    <name type="scientific">Corynebacterium kroppenstedtii</name>
    <dbReference type="NCBI Taxonomy" id="161879"/>
    <lineage>
        <taxon>Bacteria</taxon>
        <taxon>Bacillati</taxon>
        <taxon>Actinomycetota</taxon>
        <taxon>Actinomycetes</taxon>
        <taxon>Mycobacteriales</taxon>
        <taxon>Corynebacteriaceae</taxon>
        <taxon>Corynebacterium</taxon>
    </lineage>
</organism>
<dbReference type="GO" id="GO:0050660">
    <property type="term" value="F:flavin adenine dinucleotide binding"/>
    <property type="evidence" value="ECO:0007669"/>
    <property type="project" value="InterPro"/>
</dbReference>
<dbReference type="InterPro" id="IPR044751">
    <property type="entry name" value="Ion_transp-like_CBS"/>
</dbReference>
<dbReference type="InterPro" id="IPR005170">
    <property type="entry name" value="Transptr-assoc_dom"/>
</dbReference>
<dbReference type="Proteomes" id="UP000249432">
    <property type="component" value="Unassembled WGS sequence"/>
</dbReference>
<feature type="domain" description="CNNM transmembrane" evidence="14">
    <location>
        <begin position="2"/>
        <end position="202"/>
    </location>
</feature>
<dbReference type="PROSITE" id="PS51846">
    <property type="entry name" value="CNNM"/>
    <property type="match status" value="1"/>
</dbReference>
<comment type="similarity">
    <text evidence="2">Belongs to the UPF0053 family.</text>
</comment>
<sequence length="465" mass="50066">MDIALSILGIIGFIALTAGTGVFVAVEFTLTGLENSTIQEDTSPLGKLVGKAHQNLSFHLSGAQLGITLTTLATGYLAEPVLSTFITPLLELVGISPSASQSIALIIAMIIAALLSMVYGELVPKNIAITNPMKAGKITVRPVVYFNRFFSPFIKTLNWSANHLVRKMGIEPADELASARSPQELGALVRNSALHGGMSKNQATLIDRSLKFGDVSADEIMTPRAKVEALEKDASMTDLLTLAMETGHSRFPITDGDLDNTLGVIHVKKAFTFPTDQRDSTLVIDYADPAPVVPTSLDGDSVLKIVRQSGCEMAMVADEYGGTSGIVTIEDMVEEILGAVFDEHDDTETETEIRQSGTSWDCSGLVRIDELESRLGYKAPEGPYETLGGLVMTNLKRIPVEGDIIVLPNPDINVVETNPLSWSARVTSMDDRRVDRVLLTPIAPEQASAMTSAEDNNHMPLREGE</sequence>
<keyword evidence="5" id="KW-0677">Repeat</keyword>
<dbReference type="InterPro" id="IPR016169">
    <property type="entry name" value="FAD-bd_PCMH_sub2"/>
</dbReference>
<feature type="transmembrane region" description="Helical" evidence="12">
    <location>
        <begin position="98"/>
        <end position="119"/>
    </location>
</feature>
<feature type="compositionally biased region" description="Basic and acidic residues" evidence="11">
    <location>
        <begin position="455"/>
        <end position="465"/>
    </location>
</feature>
<dbReference type="InterPro" id="IPR036318">
    <property type="entry name" value="FAD-bd_PCMH-like_sf"/>
</dbReference>
<evidence type="ECO:0000256" key="2">
    <source>
        <dbReference type="ARBA" id="ARBA00006337"/>
    </source>
</evidence>